<evidence type="ECO:0000313" key="1">
    <source>
        <dbReference type="EMBL" id="MCC1485677.1"/>
    </source>
</evidence>
<accession>A0ABS8ES33</accession>
<gene>
    <name evidence="1" type="ORF">J1C55_13845</name>
</gene>
<comment type="caution">
    <text evidence="1">The sequence shown here is derived from an EMBL/GenBank/DDBJ whole genome shotgun (WGS) entry which is preliminary data.</text>
</comment>
<reference evidence="2" key="2">
    <citation type="submission" date="2023-07" db="EMBL/GenBank/DDBJ databases">
        <title>Genome of Winogradskyella sp. E313.</title>
        <authorList>
            <person name="Zhou Y."/>
        </authorList>
    </citation>
    <scope>NUCLEOTIDE SEQUENCE [LARGE SCALE GENOMIC DNA]</scope>
    <source>
        <strain evidence="2">E313</strain>
    </source>
</reference>
<proteinExistence type="predicted"/>
<reference evidence="2" key="1">
    <citation type="submission" date="2021-03" db="EMBL/GenBank/DDBJ databases">
        <title>Genome of Cognatishimia sp. F0-27.</title>
        <authorList>
            <person name="Ping X."/>
        </authorList>
    </citation>
    <scope>NUCLEOTIDE SEQUENCE [LARGE SCALE GENOMIC DNA]</scope>
    <source>
        <strain evidence="2">E313</strain>
    </source>
</reference>
<evidence type="ECO:0000313" key="2">
    <source>
        <dbReference type="Proteomes" id="UP000778797"/>
    </source>
</evidence>
<organism evidence="1 2">
    <name type="scientific">Winogradskyella immobilis</name>
    <dbReference type="NCBI Taxonomy" id="2816852"/>
    <lineage>
        <taxon>Bacteria</taxon>
        <taxon>Pseudomonadati</taxon>
        <taxon>Bacteroidota</taxon>
        <taxon>Flavobacteriia</taxon>
        <taxon>Flavobacteriales</taxon>
        <taxon>Flavobacteriaceae</taxon>
        <taxon>Winogradskyella</taxon>
    </lineage>
</organism>
<dbReference type="EMBL" id="JAFMPT010000062">
    <property type="protein sequence ID" value="MCC1485677.1"/>
    <property type="molecule type" value="Genomic_DNA"/>
</dbReference>
<keyword evidence="2" id="KW-1185">Reference proteome</keyword>
<protein>
    <submittedName>
        <fullName evidence="1">Uncharacterized protein</fullName>
    </submittedName>
</protein>
<dbReference type="RefSeq" id="WP_227478165.1">
    <property type="nucleotide sequence ID" value="NZ_JAFMPT010000062.1"/>
</dbReference>
<dbReference type="Proteomes" id="UP000778797">
    <property type="component" value="Unassembled WGS sequence"/>
</dbReference>
<sequence length="167" mass="20011">MNYIPQFFPEYWKTEHNVYGINFTNEISIGFVEKLDGGYSFLSNLEFEKLKIDSKKLLIESIKNLKNLFDNCDLKIYEIDGGKMGFWNSENDNFTSVRILIPEYRKIILENISENFSFSIPSRDIITCWKTDSKKECEKFKRETKEDFKEEEYNLSEKIYNWKNVEL</sequence>
<name>A0ABS8ES33_9FLAO</name>